<proteinExistence type="predicted"/>
<sequence>MIKISIKLVYQGFAAILTRTGRVKGFFRKRMKKNLKQLAFRWRRTDLPKHFEESAYTRYGLRVRPTWWDVAKRRLVGHTRPMVFRGGFMRAMLKQKPGFKGTPKKAVITLPGHRTFNLKGKSVPKWKDELTAIATDEPQAWANYLNTRLERDIANAPARHVKTFRAA</sequence>
<comment type="caution">
    <text evidence="1">The sequence shown here is derived from an EMBL/GenBank/DDBJ whole genome shotgun (WGS) entry which is preliminary data.</text>
</comment>
<gene>
    <name evidence="1" type="ORF">S01H4_22838</name>
</gene>
<evidence type="ECO:0000313" key="1">
    <source>
        <dbReference type="EMBL" id="GAG89282.1"/>
    </source>
</evidence>
<name>X1C7J6_9ZZZZ</name>
<accession>X1C7J6</accession>
<dbReference type="EMBL" id="BART01010522">
    <property type="protein sequence ID" value="GAG89282.1"/>
    <property type="molecule type" value="Genomic_DNA"/>
</dbReference>
<reference evidence="1" key="1">
    <citation type="journal article" date="2014" name="Front. Microbiol.">
        <title>High frequency of phylogenetically diverse reductive dehalogenase-homologous genes in deep subseafloor sedimentary metagenomes.</title>
        <authorList>
            <person name="Kawai M."/>
            <person name="Futagami T."/>
            <person name="Toyoda A."/>
            <person name="Takaki Y."/>
            <person name="Nishi S."/>
            <person name="Hori S."/>
            <person name="Arai W."/>
            <person name="Tsubouchi T."/>
            <person name="Morono Y."/>
            <person name="Uchiyama I."/>
            <person name="Ito T."/>
            <person name="Fujiyama A."/>
            <person name="Inagaki F."/>
            <person name="Takami H."/>
        </authorList>
    </citation>
    <scope>NUCLEOTIDE SEQUENCE</scope>
    <source>
        <strain evidence="1">Expedition CK06-06</strain>
    </source>
</reference>
<dbReference type="AlphaFoldDB" id="X1C7J6"/>
<organism evidence="1">
    <name type="scientific">marine sediment metagenome</name>
    <dbReference type="NCBI Taxonomy" id="412755"/>
    <lineage>
        <taxon>unclassified sequences</taxon>
        <taxon>metagenomes</taxon>
        <taxon>ecological metagenomes</taxon>
    </lineage>
</organism>
<protein>
    <submittedName>
        <fullName evidence="1">Uncharacterized protein</fullName>
    </submittedName>
</protein>